<dbReference type="EMBL" id="JACHJU010000002">
    <property type="protein sequence ID" value="MBB4941150.1"/>
    <property type="molecule type" value="Genomic_DNA"/>
</dbReference>
<reference evidence="4 5" key="1">
    <citation type="submission" date="2020-08" db="EMBL/GenBank/DDBJ databases">
        <title>Sequencing the genomes of 1000 actinobacteria strains.</title>
        <authorList>
            <person name="Klenk H.-P."/>
        </authorList>
    </citation>
    <scope>NUCLEOTIDE SEQUENCE [LARGE SCALE GENOMIC DNA]</scope>
    <source>
        <strain evidence="4 5">DSM 43023</strain>
    </source>
</reference>
<dbReference type="GO" id="GO:0000976">
    <property type="term" value="F:transcription cis-regulatory region binding"/>
    <property type="evidence" value="ECO:0007669"/>
    <property type="project" value="TreeGrafter"/>
</dbReference>
<dbReference type="Gene3D" id="1.10.10.60">
    <property type="entry name" value="Homeodomain-like"/>
    <property type="match status" value="1"/>
</dbReference>
<evidence type="ECO:0000313" key="5">
    <source>
        <dbReference type="Proteomes" id="UP000534286"/>
    </source>
</evidence>
<feature type="DNA-binding region" description="H-T-H motif" evidence="2">
    <location>
        <begin position="37"/>
        <end position="56"/>
    </location>
</feature>
<evidence type="ECO:0000259" key="3">
    <source>
        <dbReference type="PROSITE" id="PS50977"/>
    </source>
</evidence>
<accession>A0A7W7RZS6</accession>
<organism evidence="4 5">
    <name type="scientific">Streptosporangium album</name>
    <dbReference type="NCBI Taxonomy" id="47479"/>
    <lineage>
        <taxon>Bacteria</taxon>
        <taxon>Bacillati</taxon>
        <taxon>Actinomycetota</taxon>
        <taxon>Actinomycetes</taxon>
        <taxon>Streptosporangiales</taxon>
        <taxon>Streptosporangiaceae</taxon>
        <taxon>Streptosporangium</taxon>
    </lineage>
</organism>
<evidence type="ECO:0000256" key="1">
    <source>
        <dbReference type="ARBA" id="ARBA00023125"/>
    </source>
</evidence>
<name>A0A7W7RZS6_9ACTN</name>
<feature type="domain" description="HTH tetR-type" evidence="3">
    <location>
        <begin position="14"/>
        <end position="74"/>
    </location>
</feature>
<comment type="caution">
    <text evidence="4">The sequence shown here is derived from an EMBL/GenBank/DDBJ whole genome shotgun (WGS) entry which is preliminary data.</text>
</comment>
<dbReference type="Pfam" id="PF14246">
    <property type="entry name" value="TetR_C_7"/>
    <property type="match status" value="1"/>
</dbReference>
<dbReference type="PANTHER" id="PTHR30055">
    <property type="entry name" value="HTH-TYPE TRANSCRIPTIONAL REGULATOR RUTR"/>
    <property type="match status" value="1"/>
</dbReference>
<gene>
    <name evidence="4" type="ORF">FHR32_005527</name>
</gene>
<dbReference type="GO" id="GO:0003700">
    <property type="term" value="F:DNA-binding transcription factor activity"/>
    <property type="evidence" value="ECO:0007669"/>
    <property type="project" value="TreeGrafter"/>
</dbReference>
<dbReference type="InterPro" id="IPR036271">
    <property type="entry name" value="Tet_transcr_reg_TetR-rel_C_sf"/>
</dbReference>
<keyword evidence="1 2" id="KW-0238">DNA-binding</keyword>
<dbReference type="Proteomes" id="UP000534286">
    <property type="component" value="Unassembled WGS sequence"/>
</dbReference>
<dbReference type="Pfam" id="PF00440">
    <property type="entry name" value="TetR_N"/>
    <property type="match status" value="1"/>
</dbReference>
<dbReference type="SUPFAM" id="SSF46689">
    <property type="entry name" value="Homeodomain-like"/>
    <property type="match status" value="1"/>
</dbReference>
<keyword evidence="5" id="KW-1185">Reference proteome</keyword>
<dbReference type="Gene3D" id="1.10.357.10">
    <property type="entry name" value="Tetracycline Repressor, domain 2"/>
    <property type="match status" value="1"/>
</dbReference>
<dbReference type="AlphaFoldDB" id="A0A7W7RZS6"/>
<dbReference type="InterPro" id="IPR001647">
    <property type="entry name" value="HTH_TetR"/>
</dbReference>
<evidence type="ECO:0000256" key="2">
    <source>
        <dbReference type="PROSITE-ProRule" id="PRU00335"/>
    </source>
</evidence>
<dbReference type="RefSeq" id="WP_246467438.1">
    <property type="nucleotide sequence ID" value="NZ_BAABEK010000051.1"/>
</dbReference>
<dbReference type="SUPFAM" id="SSF48498">
    <property type="entry name" value="Tetracyclin repressor-like, C-terminal domain"/>
    <property type="match status" value="1"/>
</dbReference>
<dbReference type="PANTHER" id="PTHR30055:SF146">
    <property type="entry name" value="HTH-TYPE TRANSCRIPTIONAL DUAL REGULATOR CECR"/>
    <property type="match status" value="1"/>
</dbReference>
<dbReference type="InterPro" id="IPR039536">
    <property type="entry name" value="TetR_C_Proteobacteria"/>
</dbReference>
<protein>
    <submittedName>
        <fullName evidence="4">AcrR family transcriptional regulator</fullName>
    </submittedName>
</protein>
<sequence>MTGARTMTASRGRIDKRQAILGAAFTVFAREGYSQACVQEIADEAGVAKPTVYNHLTDKATMFRHAMAAAAQTALDERLAALEPLVEPGEDLRATLEDVGHRLLRCHCDDRSCALRRLLYAEITRFPDVLDLVKEYGAHRLNEALADRLARLTLAGHLRATDPARAAEQFVALLTGPMEARSQMGTRQVDDAELRAVARAAVHTFLQAFGVRRAEGGEKAP</sequence>
<dbReference type="InterPro" id="IPR009057">
    <property type="entry name" value="Homeodomain-like_sf"/>
</dbReference>
<dbReference type="PRINTS" id="PR00455">
    <property type="entry name" value="HTHTETR"/>
</dbReference>
<proteinExistence type="predicted"/>
<dbReference type="PROSITE" id="PS50977">
    <property type="entry name" value="HTH_TETR_2"/>
    <property type="match status" value="1"/>
</dbReference>
<evidence type="ECO:0000313" key="4">
    <source>
        <dbReference type="EMBL" id="MBB4941150.1"/>
    </source>
</evidence>
<dbReference type="InterPro" id="IPR050109">
    <property type="entry name" value="HTH-type_TetR-like_transc_reg"/>
</dbReference>